<sequence>MSVIISELRKSVVLDFWGQKFILEHTKNREKMRVKCKRKGRLA</sequence>
<name>A0A8S5Q3K7_9CAUD</name>
<accession>A0A8S5Q3K7</accession>
<reference evidence="1" key="1">
    <citation type="journal article" date="2021" name="Proc. Natl. Acad. Sci. U.S.A.">
        <title>A Catalog of Tens of Thousands of Viruses from Human Metagenomes Reveals Hidden Associations with Chronic Diseases.</title>
        <authorList>
            <person name="Tisza M.J."/>
            <person name="Buck C.B."/>
        </authorList>
    </citation>
    <scope>NUCLEOTIDE SEQUENCE</scope>
    <source>
        <strain evidence="1">Cty1O100</strain>
    </source>
</reference>
<evidence type="ECO:0000313" key="1">
    <source>
        <dbReference type="EMBL" id="DAE13919.1"/>
    </source>
</evidence>
<proteinExistence type="predicted"/>
<protein>
    <submittedName>
        <fullName evidence="1">Uncharacterized protein</fullName>
    </submittedName>
</protein>
<dbReference type="EMBL" id="BK015572">
    <property type="protein sequence ID" value="DAE13919.1"/>
    <property type="molecule type" value="Genomic_DNA"/>
</dbReference>
<organism evidence="1">
    <name type="scientific">Siphoviridae sp. cty1O100</name>
    <dbReference type="NCBI Taxonomy" id="2825743"/>
    <lineage>
        <taxon>Viruses</taxon>
        <taxon>Duplodnaviria</taxon>
        <taxon>Heunggongvirae</taxon>
        <taxon>Uroviricota</taxon>
        <taxon>Caudoviricetes</taxon>
    </lineage>
</organism>